<dbReference type="RefSeq" id="WP_341777935.1">
    <property type="nucleotide sequence ID" value="NZ_JBHSCM010000001.1"/>
</dbReference>
<feature type="transmembrane region" description="Helical" evidence="9">
    <location>
        <begin position="94"/>
        <end position="115"/>
    </location>
</feature>
<dbReference type="InterPro" id="IPR035906">
    <property type="entry name" value="MetI-like_sf"/>
</dbReference>
<dbReference type="Pfam" id="PF00528">
    <property type="entry name" value="BPD_transp_1"/>
    <property type="match status" value="1"/>
</dbReference>
<keyword evidence="7 9" id="KW-1133">Transmembrane helix</keyword>
<keyword evidence="5 10" id="KW-0762">Sugar transport</keyword>
<organism evidence="13 14">
    <name type="scientific">Lysinibacter cavernae</name>
    <dbReference type="NCBI Taxonomy" id="1640652"/>
    <lineage>
        <taxon>Bacteria</taxon>
        <taxon>Bacillati</taxon>
        <taxon>Actinomycetota</taxon>
        <taxon>Actinomycetes</taxon>
        <taxon>Micrococcales</taxon>
        <taxon>Microbacteriaceae</taxon>
        <taxon>Lysinibacter</taxon>
    </lineage>
</organism>
<dbReference type="SUPFAM" id="SSF160964">
    <property type="entry name" value="MalF N-terminal region-like"/>
    <property type="match status" value="1"/>
</dbReference>
<dbReference type="InterPro" id="IPR035277">
    <property type="entry name" value="MalF_N"/>
</dbReference>
<comment type="caution">
    <text evidence="13">The sequence shown here is derived from an EMBL/GenBank/DDBJ whole genome shotgun (WGS) entry which is preliminary data.</text>
</comment>
<proteinExistence type="inferred from homology"/>
<dbReference type="Gene3D" id="3.10.650.10">
    <property type="entry name" value="MalF N-terminal region-like"/>
    <property type="match status" value="1"/>
</dbReference>
<dbReference type="InterPro" id="IPR032550">
    <property type="entry name" value="TM_PBP2_N"/>
</dbReference>
<evidence type="ECO:0000256" key="11">
    <source>
        <dbReference type="SAM" id="MobiDB-lite"/>
    </source>
</evidence>
<evidence type="ECO:0000256" key="10">
    <source>
        <dbReference type="RuleBase" id="RU367050"/>
    </source>
</evidence>
<feature type="transmembrane region" description="Helical" evidence="9">
    <location>
        <begin position="445"/>
        <end position="464"/>
    </location>
</feature>
<dbReference type="PANTHER" id="PTHR47314">
    <property type="entry name" value="MALTOSE/MALTODEXTRIN TRANSPORT SYSTEM PERMEASE PROTEIN MALF"/>
    <property type="match status" value="1"/>
</dbReference>
<dbReference type="SUPFAM" id="SSF161098">
    <property type="entry name" value="MetI-like"/>
    <property type="match status" value="1"/>
</dbReference>
<gene>
    <name evidence="13" type="ORF">FHX76_002312</name>
</gene>
<dbReference type="PROSITE" id="PS50928">
    <property type="entry name" value="ABC_TM1"/>
    <property type="match status" value="1"/>
</dbReference>
<comment type="similarity">
    <text evidence="2 10">Belongs to the binding-protein-dependent transport system permease family. MalFG subfamily.</text>
</comment>
<reference evidence="13 14" key="1">
    <citation type="submission" date="2020-02" db="EMBL/GenBank/DDBJ databases">
        <title>Sequencing the genomes of 1000 actinobacteria strains.</title>
        <authorList>
            <person name="Klenk H.-P."/>
        </authorList>
    </citation>
    <scope>NUCLEOTIDE SEQUENCE [LARGE SCALE GENOMIC DNA]</scope>
    <source>
        <strain evidence="13 14">DSM 27960</strain>
    </source>
</reference>
<feature type="transmembrane region" description="Helical" evidence="9">
    <location>
        <begin position="310"/>
        <end position="335"/>
    </location>
</feature>
<keyword evidence="4 10" id="KW-1003">Cell membrane</keyword>
<feature type="region of interest" description="Disordered" evidence="11">
    <location>
        <begin position="1"/>
        <end position="25"/>
    </location>
</feature>
<feature type="compositionally biased region" description="Acidic residues" evidence="11">
    <location>
        <begin position="1"/>
        <end position="10"/>
    </location>
</feature>
<evidence type="ECO:0000256" key="6">
    <source>
        <dbReference type="ARBA" id="ARBA00022692"/>
    </source>
</evidence>
<evidence type="ECO:0000256" key="2">
    <source>
        <dbReference type="ARBA" id="ARBA00009047"/>
    </source>
</evidence>
<protein>
    <recommendedName>
        <fullName evidence="10">Maltose/maltodextrin transport system permease protein</fullName>
    </recommendedName>
</protein>
<dbReference type="GO" id="GO:0042956">
    <property type="term" value="P:maltodextrin transmembrane transport"/>
    <property type="evidence" value="ECO:0007669"/>
    <property type="project" value="TreeGrafter"/>
</dbReference>
<comment type="function">
    <text evidence="10">Part of the ABC transporter complex MalEFGK involved in maltose/maltodextrin import. Probably responsible for the translocation of the substrate across the membrane.</text>
</comment>
<keyword evidence="8 9" id="KW-0472">Membrane</keyword>
<evidence type="ECO:0000256" key="1">
    <source>
        <dbReference type="ARBA" id="ARBA00004651"/>
    </source>
</evidence>
<name>A0A7X5R2M0_9MICO</name>
<keyword evidence="14" id="KW-1185">Reference proteome</keyword>
<feature type="transmembrane region" description="Helical" evidence="9">
    <location>
        <begin position="392"/>
        <end position="412"/>
    </location>
</feature>
<dbReference type="InterPro" id="IPR000515">
    <property type="entry name" value="MetI-like"/>
</dbReference>
<dbReference type="Pfam" id="PF16296">
    <property type="entry name" value="TM_PBP2_N"/>
    <property type="match status" value="1"/>
</dbReference>
<dbReference type="Gene3D" id="1.10.3720.10">
    <property type="entry name" value="MetI-like"/>
    <property type="match status" value="1"/>
</dbReference>
<sequence>MNVTLEEPDAAETNGGQRETKKSAQLRKMSGRVNVRIGPFITKLILLGMFDALAVYAIFLSIQASNWIFVTVIAVIAVAFNWIYLRPGANPSKYLAPGFVFLLIFQVFVIGYTGYISFTNFGGGHTGDKDQAIASLIAGGQERVEDSPSYPITVVKAGGTFGFLVTDDGEALFGTATDPLHEAPKAVMEGGVAVSLPGYESLNFQDILNNQKAISDLAVPFSDDINDGTLRTQDGRTGYLYLSHLSYDADADTITDGRTGTVYHDGGKGSFVSESGDNLKPGWTVTVGFENFTKALTDPTIRGPLVQVTIWTFVLAFVTVFATFFMGLFLAIVFNKPHMRGRKIYRTLLIVPYAFPAFLGALVWSGMFNRSYGFVNEVLFFGADIPWLTDPILAKFVVIFINLWLGFPYMFLVTMGALQSIPAEVEEAATVDGASPWQIFRLIKLPLLLVSVAPLLIASFAFNFNNFNVIYMTTGGGPKIEGAGSNIGHTDILISMVYKIAFDGQTRDYGLASVLAILIFIIVTIITIISFRQTKALEEIN</sequence>
<feature type="domain" description="ABC transmembrane type-1" evidence="12">
    <location>
        <begin position="309"/>
        <end position="530"/>
    </location>
</feature>
<evidence type="ECO:0000256" key="4">
    <source>
        <dbReference type="ARBA" id="ARBA00022475"/>
    </source>
</evidence>
<evidence type="ECO:0000259" key="12">
    <source>
        <dbReference type="PROSITE" id="PS50928"/>
    </source>
</evidence>
<dbReference type="Gene3D" id="1.20.58.370">
    <property type="entry name" value="MalF N-terminal region-like"/>
    <property type="match status" value="1"/>
</dbReference>
<keyword evidence="6 9" id="KW-0812">Transmembrane</keyword>
<evidence type="ECO:0000313" key="13">
    <source>
        <dbReference type="EMBL" id="NIH54416.1"/>
    </source>
</evidence>
<dbReference type="CDD" id="cd06261">
    <property type="entry name" value="TM_PBP2"/>
    <property type="match status" value="1"/>
</dbReference>
<feature type="transmembrane region" description="Helical" evidence="9">
    <location>
        <begin position="65"/>
        <end position="85"/>
    </location>
</feature>
<evidence type="ECO:0000256" key="8">
    <source>
        <dbReference type="ARBA" id="ARBA00023136"/>
    </source>
</evidence>
<dbReference type="AlphaFoldDB" id="A0A7X5R2M0"/>
<evidence type="ECO:0000256" key="5">
    <source>
        <dbReference type="ARBA" id="ARBA00022597"/>
    </source>
</evidence>
<dbReference type="PANTHER" id="PTHR47314:SF1">
    <property type="entry name" value="MALTOSE_MALTODEXTRIN TRANSPORT SYSTEM PERMEASE PROTEIN MALF"/>
    <property type="match status" value="1"/>
</dbReference>
<evidence type="ECO:0000256" key="7">
    <source>
        <dbReference type="ARBA" id="ARBA00022989"/>
    </source>
</evidence>
<evidence type="ECO:0000313" key="14">
    <source>
        <dbReference type="Proteomes" id="UP000541033"/>
    </source>
</evidence>
<dbReference type="GO" id="GO:1990060">
    <property type="term" value="C:maltose transport complex"/>
    <property type="evidence" value="ECO:0007669"/>
    <property type="project" value="TreeGrafter"/>
</dbReference>
<feature type="transmembrane region" description="Helical" evidence="9">
    <location>
        <begin position="509"/>
        <end position="531"/>
    </location>
</feature>
<dbReference type="EMBL" id="JAAMOX010000002">
    <property type="protein sequence ID" value="NIH54416.1"/>
    <property type="molecule type" value="Genomic_DNA"/>
</dbReference>
<comment type="subcellular location">
    <subcellularLocation>
        <location evidence="1 9">Cell membrane</location>
        <topology evidence="1 9">Multi-pass membrane protein</topology>
    </subcellularLocation>
</comment>
<dbReference type="Proteomes" id="UP000541033">
    <property type="component" value="Unassembled WGS sequence"/>
</dbReference>
<accession>A0A7X5R2M0</accession>
<feature type="transmembrane region" description="Helical" evidence="9">
    <location>
        <begin position="347"/>
        <end position="372"/>
    </location>
</feature>
<dbReference type="Gene3D" id="2.40.430.10">
    <property type="entry name" value="D-maltodextrin-binding protein, MBP"/>
    <property type="match status" value="1"/>
</dbReference>
<evidence type="ECO:0000256" key="3">
    <source>
        <dbReference type="ARBA" id="ARBA00022448"/>
    </source>
</evidence>
<evidence type="ECO:0000256" key="9">
    <source>
        <dbReference type="RuleBase" id="RU363032"/>
    </source>
</evidence>
<dbReference type="GO" id="GO:0015423">
    <property type="term" value="F:ABC-type maltose transporter activity"/>
    <property type="evidence" value="ECO:0007669"/>
    <property type="project" value="TreeGrafter"/>
</dbReference>
<keyword evidence="3 9" id="KW-0813">Transport</keyword>
<feature type="transmembrane region" description="Helical" evidence="9">
    <location>
        <begin position="37"/>
        <end position="59"/>
    </location>
</feature>
<dbReference type="InterPro" id="IPR047103">
    <property type="entry name" value="MalF_P2_sf"/>
</dbReference>